<comment type="caution">
    <text evidence="1">The sequence shown here is derived from an EMBL/GenBank/DDBJ whole genome shotgun (WGS) entry which is preliminary data.</text>
</comment>
<keyword evidence="2" id="KW-1185">Reference proteome</keyword>
<proteinExistence type="predicted"/>
<sequence>MKYFYGAFLLIAFSATSCKNDEIAKNQADPRLLVPFTQQMAVQNNNGAVPTAVSGNHNLFHDSNSAATATVLAGVNPAHGQPNHRCDIAVGAPLNATTTVAATNNVSVQTPPVVSTAASSNAIAKGINPPHGEKNHRCDIAVGAPLNATPSTTTSVSVPQESTPLNTPIVKSNVIAGINPAHGLEGHRCDIAVGAALPQS</sequence>
<evidence type="ECO:0000313" key="2">
    <source>
        <dbReference type="Proteomes" id="UP001568894"/>
    </source>
</evidence>
<dbReference type="PROSITE" id="PS51257">
    <property type="entry name" value="PROKAR_LIPOPROTEIN"/>
    <property type="match status" value="1"/>
</dbReference>
<protein>
    <submittedName>
        <fullName evidence="1">Uncharacterized protein</fullName>
    </submittedName>
</protein>
<evidence type="ECO:0000313" key="1">
    <source>
        <dbReference type="EMBL" id="MEZ7516355.1"/>
    </source>
</evidence>
<dbReference type="RefSeq" id="WP_371571526.1">
    <property type="nucleotide sequence ID" value="NZ_JASMRN010000012.1"/>
</dbReference>
<dbReference type="Proteomes" id="UP001568894">
    <property type="component" value="Unassembled WGS sequence"/>
</dbReference>
<reference evidence="1 2" key="1">
    <citation type="submission" date="2023-05" db="EMBL/GenBank/DDBJ databases">
        <title>Adaptations of aquatic viruses from atmosphere-close ecosystems of the Central Arctic Ocean.</title>
        <authorList>
            <person name="Rahlff J."/>
            <person name="Holmfeldt K."/>
        </authorList>
    </citation>
    <scope>NUCLEOTIDE SEQUENCE [LARGE SCALE GENOMIC DNA]</scope>
    <source>
        <strain evidence="1 2">Arc14</strain>
    </source>
</reference>
<dbReference type="EMBL" id="JASMRN010000012">
    <property type="protein sequence ID" value="MEZ7516355.1"/>
    <property type="molecule type" value="Genomic_DNA"/>
</dbReference>
<organism evidence="1 2">
    <name type="scientific">Flavobacterium frigidarium</name>
    <dbReference type="NCBI Taxonomy" id="99286"/>
    <lineage>
        <taxon>Bacteria</taxon>
        <taxon>Pseudomonadati</taxon>
        <taxon>Bacteroidota</taxon>
        <taxon>Flavobacteriia</taxon>
        <taxon>Flavobacteriales</taxon>
        <taxon>Flavobacteriaceae</taxon>
        <taxon>Flavobacterium</taxon>
    </lineage>
</organism>
<name>A0ABV4KFA0_9FLAO</name>
<gene>
    <name evidence="1" type="ORF">QO192_13820</name>
</gene>
<accession>A0ABV4KFA0</accession>